<dbReference type="PANTHER" id="PTHR39203:SF1">
    <property type="entry name" value="CYTOPLASMIC PROTEIN"/>
    <property type="match status" value="1"/>
</dbReference>
<dbReference type="Gene3D" id="3.10.400.10">
    <property type="entry name" value="Sulfate adenylyltransferase"/>
    <property type="match status" value="1"/>
</dbReference>
<dbReference type="Proteomes" id="UP000000376">
    <property type="component" value="Chromosome"/>
</dbReference>
<dbReference type="AlphaFoldDB" id="D7BL11"/>
<reference evidence="2 3" key="1">
    <citation type="journal article" date="2010" name="Stand. Genomic Sci.">
        <title>Complete genome sequence of Arcanobacterium haemolyticum type strain (11018).</title>
        <authorList>
            <person name="Yasawong M."/>
            <person name="Teshima H."/>
            <person name="Lapidus A."/>
            <person name="Nolan M."/>
            <person name="Lucas S."/>
            <person name="Glavina Del Rio T."/>
            <person name="Tice H."/>
            <person name="Cheng J."/>
            <person name="Bruce D."/>
            <person name="Detter C."/>
            <person name="Tapia R."/>
            <person name="Han C."/>
            <person name="Goodwin L."/>
            <person name="Pitluck S."/>
            <person name="Liolios K."/>
            <person name="Ivanova N."/>
            <person name="Mavromatis K."/>
            <person name="Mikhailova N."/>
            <person name="Pati A."/>
            <person name="Chen A."/>
            <person name="Palaniappan K."/>
            <person name="Land M."/>
            <person name="Hauser L."/>
            <person name="Chang Y."/>
            <person name="Jeffries C."/>
            <person name="Rohde M."/>
            <person name="Sikorski J."/>
            <person name="Pukall R."/>
            <person name="Goker M."/>
            <person name="Woyke T."/>
            <person name="Bristow J."/>
            <person name="Eisen J."/>
            <person name="Markowitz V."/>
            <person name="Hugenholtz P."/>
            <person name="Kyrpides N."/>
            <person name="Klenk H."/>
        </authorList>
    </citation>
    <scope>NUCLEOTIDE SEQUENCE [LARGE SCALE GENOMIC DNA]</scope>
    <source>
        <strain evidence="3">ATCC 9345 / DSM 20595 / CCUG 17215 / LMG 16163 / NBRC 15585 / NCTC 8452 / 11018</strain>
    </source>
</reference>
<dbReference type="STRING" id="644284.Arch_1656"/>
<dbReference type="RefSeq" id="WP_013170827.1">
    <property type="nucleotide sequence ID" value="NC_014218.1"/>
</dbReference>
<dbReference type="PANTHER" id="PTHR39203">
    <property type="entry name" value="CYTOPLASMIC PROTEIN-RELATED"/>
    <property type="match status" value="1"/>
</dbReference>
<dbReference type="KEGG" id="ahe:Arch_1656"/>
<protein>
    <recommendedName>
        <fullName evidence="1">ASCH domain-containing protein</fullName>
    </recommendedName>
</protein>
<proteinExistence type="predicted"/>
<dbReference type="SUPFAM" id="SSF88697">
    <property type="entry name" value="PUA domain-like"/>
    <property type="match status" value="1"/>
</dbReference>
<evidence type="ECO:0000313" key="2">
    <source>
        <dbReference type="EMBL" id="ADH93341.1"/>
    </source>
</evidence>
<evidence type="ECO:0000313" key="3">
    <source>
        <dbReference type="Proteomes" id="UP000000376"/>
    </source>
</evidence>
<gene>
    <name evidence="2" type="ordered locus">Arch_1656</name>
</gene>
<dbReference type="eggNOG" id="COG4405">
    <property type="taxonomic scope" value="Bacteria"/>
</dbReference>
<feature type="domain" description="ASCH" evidence="1">
    <location>
        <begin position="44"/>
        <end position="166"/>
    </location>
</feature>
<sequence>MNVPEPVAEELAAFWTRAKTRSKLAEVPGVLAYTDVVSVEPPSFALGDGTRALADELARLVLDGTKCATSSYAPLYDHAEESYPRVGDLSILLDGNAHPVALLRNRQVEIVPFNEITESIVKAEGEGDVSQWRAKNAHIFATESAEIGVEFDESAPVVVEYFDVMYRVDTDVA</sequence>
<dbReference type="SMART" id="SM01022">
    <property type="entry name" value="ASCH"/>
    <property type="match status" value="1"/>
</dbReference>
<keyword evidence="3" id="KW-1185">Reference proteome</keyword>
<accession>D7BL11</accession>
<dbReference type="InterPro" id="IPR015947">
    <property type="entry name" value="PUA-like_sf"/>
</dbReference>
<dbReference type="InterPro" id="IPR007374">
    <property type="entry name" value="ASCH_domain"/>
</dbReference>
<dbReference type="InterPro" id="IPR009326">
    <property type="entry name" value="DUF984"/>
</dbReference>
<dbReference type="HOGENOM" id="CLU_102450_3_0_11"/>
<dbReference type="Pfam" id="PF04266">
    <property type="entry name" value="ASCH"/>
    <property type="match status" value="1"/>
</dbReference>
<evidence type="ECO:0000259" key="1">
    <source>
        <dbReference type="SMART" id="SM01022"/>
    </source>
</evidence>
<name>D7BL11_ARCHD</name>
<dbReference type="EMBL" id="CP002045">
    <property type="protein sequence ID" value="ADH93341.1"/>
    <property type="molecule type" value="Genomic_DNA"/>
</dbReference>
<organism evidence="2 3">
    <name type="scientific">Arcanobacterium haemolyticum (strain ATCC 9345 / DSM 20595 / CCM 5947 / CCUG 17215 / LMG 16163 / NBRC 15585 / NCTC 8452 / 11018)</name>
    <dbReference type="NCBI Taxonomy" id="644284"/>
    <lineage>
        <taxon>Bacteria</taxon>
        <taxon>Bacillati</taxon>
        <taxon>Actinomycetota</taxon>
        <taxon>Actinomycetes</taxon>
        <taxon>Actinomycetales</taxon>
        <taxon>Actinomycetaceae</taxon>
        <taxon>Arcanobacterium</taxon>
    </lineage>
</organism>